<gene>
    <name evidence="11" type="primary">exbB2</name>
    <name evidence="11" type="ORF">DSCO28_64100</name>
</gene>
<dbReference type="SUPFAM" id="SSF49899">
    <property type="entry name" value="Concanavalin A-like lectins/glucanases"/>
    <property type="match status" value="1"/>
</dbReference>
<keyword evidence="4" id="KW-0732">Signal</keyword>
<dbReference type="InterPro" id="IPR018765">
    <property type="entry name" value="DUF2341"/>
</dbReference>
<feature type="domain" description="LamG-like jellyroll fold" evidence="10">
    <location>
        <begin position="195"/>
        <end position="326"/>
    </location>
</feature>
<dbReference type="InterPro" id="IPR006558">
    <property type="entry name" value="LamG-like"/>
</dbReference>
<dbReference type="Pfam" id="PF13385">
    <property type="entry name" value="Laminin_G_3"/>
    <property type="match status" value="1"/>
</dbReference>
<organism evidence="11 12">
    <name type="scientific">Desulfosarcina ovata subsp. sediminis</name>
    <dbReference type="NCBI Taxonomy" id="885957"/>
    <lineage>
        <taxon>Bacteria</taxon>
        <taxon>Pseudomonadati</taxon>
        <taxon>Thermodesulfobacteriota</taxon>
        <taxon>Desulfobacteria</taxon>
        <taxon>Desulfobacterales</taxon>
        <taxon>Desulfosarcinaceae</taxon>
        <taxon>Desulfosarcina</taxon>
    </lineage>
</organism>
<evidence type="ECO:0000259" key="10">
    <source>
        <dbReference type="SMART" id="SM00560"/>
    </source>
</evidence>
<sequence>MGFTTLPNICSAEERWWNEGWQYRRKISFNTTPTGADIQENLSDVPVLVRLHSGNFSFTSARDDGGDIRFVAGDDTTLLKHHIERIDTLDEIALIWVKVPRIGGGSDQGFIWMYYGNENALGGQDSGGSFGASQVGAYHLGEVEGLPQDATANTNHAVVFSGGQGLPGVIGNGVALNGAGDRMEIAAAPSMDWSAGFSLSAWVRINLSQTDAWLFSRQDSDTAFVVGIDGTKVYAEITVADGSRKVATDQSTDLALGSWHLVTVTGTPGGRLSIHLDGMEMTWTDLPRDFYLPGGDIVIGDADAGEHGFIGDLDEVGIYTQPLSNDRIRTSFATQGPEGLMLAYGPEIMGGGGGVPAFYLGTILRNITMDGLIVIGLLMVLSIISWLVFLSKTGFLYLAGRENRNFLAAYKASDDPAGTLIEGGKLNNSNLYRIYRAGYAVIEKYLRSEKAGSADATGAGLSGPTLKTLRTELEKNFINETKRLNSNLTVLTMAISGGPFLGLLGTVWGVMNTFAAMAEAGEANIMAIAPGVASALSTTVVGLIVAIPALFAYNFLVSRIKDITVDLTVFVDEFALKAENGSGDTA</sequence>
<evidence type="ECO:0000256" key="4">
    <source>
        <dbReference type="ARBA" id="ARBA00022729"/>
    </source>
</evidence>
<keyword evidence="3 9" id="KW-0812">Transmembrane</keyword>
<dbReference type="Gene3D" id="2.60.120.200">
    <property type="match status" value="1"/>
</dbReference>
<evidence type="ECO:0000313" key="11">
    <source>
        <dbReference type="EMBL" id="BBO85844.1"/>
    </source>
</evidence>
<keyword evidence="6 9" id="KW-0472">Membrane</keyword>
<dbReference type="AlphaFoldDB" id="A0A5K8A0C1"/>
<reference evidence="11 12" key="1">
    <citation type="submission" date="2019-11" db="EMBL/GenBank/DDBJ databases">
        <title>Comparative genomics of hydrocarbon-degrading Desulfosarcina strains.</title>
        <authorList>
            <person name="Watanabe M."/>
            <person name="Kojima H."/>
            <person name="Fukui M."/>
        </authorList>
    </citation>
    <scope>NUCLEOTIDE SEQUENCE [LARGE SCALE GENOMIC DNA]</scope>
    <source>
        <strain evidence="11 12">28bB2T</strain>
    </source>
</reference>
<dbReference type="Pfam" id="PF01618">
    <property type="entry name" value="MotA_ExbB"/>
    <property type="match status" value="1"/>
</dbReference>
<keyword evidence="2" id="KW-1003">Cell membrane</keyword>
<dbReference type="Pfam" id="PF10102">
    <property type="entry name" value="DUF2341"/>
    <property type="match status" value="1"/>
</dbReference>
<keyword evidence="8" id="KW-0653">Protein transport</keyword>
<keyword evidence="7" id="KW-1015">Disulfide bond</keyword>
<evidence type="ECO:0000256" key="8">
    <source>
        <dbReference type="RuleBase" id="RU004057"/>
    </source>
</evidence>
<feature type="transmembrane region" description="Helical" evidence="9">
    <location>
        <begin position="372"/>
        <end position="398"/>
    </location>
</feature>
<feature type="transmembrane region" description="Helical" evidence="9">
    <location>
        <begin position="488"/>
        <end position="511"/>
    </location>
</feature>
<evidence type="ECO:0000256" key="9">
    <source>
        <dbReference type="SAM" id="Phobius"/>
    </source>
</evidence>
<evidence type="ECO:0000256" key="5">
    <source>
        <dbReference type="ARBA" id="ARBA00022989"/>
    </source>
</evidence>
<dbReference type="InterPro" id="IPR050790">
    <property type="entry name" value="ExbB/TolQ_transport"/>
</dbReference>
<name>A0A5K8A0C1_9BACT</name>
<comment type="subcellular location">
    <subcellularLocation>
        <location evidence="1">Cell membrane</location>
        <topology evidence="1">Multi-pass membrane protein</topology>
    </subcellularLocation>
    <subcellularLocation>
        <location evidence="8">Membrane</location>
        <topology evidence="8">Multi-pass membrane protein</topology>
    </subcellularLocation>
</comment>
<evidence type="ECO:0000256" key="2">
    <source>
        <dbReference type="ARBA" id="ARBA00022475"/>
    </source>
</evidence>
<keyword evidence="5 9" id="KW-1133">Transmembrane helix</keyword>
<proteinExistence type="inferred from homology"/>
<dbReference type="GO" id="GO:0017038">
    <property type="term" value="P:protein import"/>
    <property type="evidence" value="ECO:0007669"/>
    <property type="project" value="TreeGrafter"/>
</dbReference>
<dbReference type="KEGG" id="dov:DSCO28_64100"/>
<evidence type="ECO:0000256" key="7">
    <source>
        <dbReference type="ARBA" id="ARBA00023157"/>
    </source>
</evidence>
<dbReference type="GO" id="GO:0005886">
    <property type="term" value="C:plasma membrane"/>
    <property type="evidence" value="ECO:0007669"/>
    <property type="project" value="UniProtKB-SubCell"/>
</dbReference>
<accession>A0A5K8A0C1</accession>
<feature type="transmembrane region" description="Helical" evidence="9">
    <location>
        <begin position="531"/>
        <end position="553"/>
    </location>
</feature>
<keyword evidence="8" id="KW-0813">Transport</keyword>
<dbReference type="Proteomes" id="UP000425960">
    <property type="component" value="Chromosome"/>
</dbReference>
<dbReference type="PANTHER" id="PTHR30625:SF3">
    <property type="entry name" value="TOL-PAL SYSTEM PROTEIN TOLQ"/>
    <property type="match status" value="1"/>
</dbReference>
<dbReference type="PANTHER" id="PTHR30625">
    <property type="entry name" value="PROTEIN TOLQ"/>
    <property type="match status" value="1"/>
</dbReference>
<evidence type="ECO:0000256" key="1">
    <source>
        <dbReference type="ARBA" id="ARBA00004651"/>
    </source>
</evidence>
<dbReference type="InterPro" id="IPR002898">
    <property type="entry name" value="MotA_ExbB_proton_chnl"/>
</dbReference>
<evidence type="ECO:0000313" key="12">
    <source>
        <dbReference type="Proteomes" id="UP000425960"/>
    </source>
</evidence>
<dbReference type="InterPro" id="IPR013320">
    <property type="entry name" value="ConA-like_dom_sf"/>
</dbReference>
<evidence type="ECO:0000256" key="3">
    <source>
        <dbReference type="ARBA" id="ARBA00022692"/>
    </source>
</evidence>
<dbReference type="SMART" id="SM00560">
    <property type="entry name" value="LamGL"/>
    <property type="match status" value="1"/>
</dbReference>
<evidence type="ECO:0000256" key="6">
    <source>
        <dbReference type="ARBA" id="ARBA00023136"/>
    </source>
</evidence>
<comment type="similarity">
    <text evidence="8">Belongs to the exbB/tolQ family.</text>
</comment>
<dbReference type="EMBL" id="AP021876">
    <property type="protein sequence ID" value="BBO85844.1"/>
    <property type="molecule type" value="Genomic_DNA"/>
</dbReference>
<protein>
    <submittedName>
        <fullName evidence="11">Transporter ExbB</fullName>
    </submittedName>
</protein>